<organism evidence="2 3">
    <name type="scientific">Conger conger</name>
    <name type="common">Conger eel</name>
    <name type="synonym">Muraena conger</name>
    <dbReference type="NCBI Taxonomy" id="82655"/>
    <lineage>
        <taxon>Eukaryota</taxon>
        <taxon>Metazoa</taxon>
        <taxon>Chordata</taxon>
        <taxon>Craniata</taxon>
        <taxon>Vertebrata</taxon>
        <taxon>Euteleostomi</taxon>
        <taxon>Actinopterygii</taxon>
        <taxon>Neopterygii</taxon>
        <taxon>Teleostei</taxon>
        <taxon>Anguilliformes</taxon>
        <taxon>Congridae</taxon>
        <taxon>Conger</taxon>
    </lineage>
</organism>
<reference evidence="2" key="1">
    <citation type="journal article" date="2023" name="Science">
        <title>Genome structures resolve the early diversification of teleost fishes.</title>
        <authorList>
            <person name="Parey E."/>
            <person name="Louis A."/>
            <person name="Montfort J."/>
            <person name="Bouchez O."/>
            <person name="Roques C."/>
            <person name="Iampietro C."/>
            <person name="Lluch J."/>
            <person name="Castinel A."/>
            <person name="Donnadieu C."/>
            <person name="Desvignes T."/>
            <person name="Floi Bucao C."/>
            <person name="Jouanno E."/>
            <person name="Wen M."/>
            <person name="Mejri S."/>
            <person name="Dirks R."/>
            <person name="Jansen H."/>
            <person name="Henkel C."/>
            <person name="Chen W.J."/>
            <person name="Zahm M."/>
            <person name="Cabau C."/>
            <person name="Klopp C."/>
            <person name="Thompson A.W."/>
            <person name="Robinson-Rechavi M."/>
            <person name="Braasch I."/>
            <person name="Lecointre G."/>
            <person name="Bobe J."/>
            <person name="Postlethwait J.H."/>
            <person name="Berthelot C."/>
            <person name="Roest Crollius H."/>
            <person name="Guiguen Y."/>
        </authorList>
    </citation>
    <scope>NUCLEOTIDE SEQUENCE</scope>
    <source>
        <strain evidence="2">Concon-B</strain>
    </source>
</reference>
<dbReference type="Proteomes" id="UP001152803">
    <property type="component" value="Unassembled WGS sequence"/>
</dbReference>
<name>A0A9Q1CYV4_CONCO</name>
<keyword evidence="3" id="KW-1185">Reference proteome</keyword>
<accession>A0A9Q1CYV4</accession>
<keyword evidence="1" id="KW-0812">Transmembrane</keyword>
<sequence>MCQKRNRATCLWADGSTSIMFCNVSEVGGLFTAKASVCVCVYVCVSSIMFKAKGKDIIFFIWLHFRFGVLQLGAPF</sequence>
<evidence type="ECO:0000256" key="1">
    <source>
        <dbReference type="SAM" id="Phobius"/>
    </source>
</evidence>
<evidence type="ECO:0000313" key="2">
    <source>
        <dbReference type="EMBL" id="KAJ8253870.1"/>
    </source>
</evidence>
<evidence type="ECO:0000313" key="3">
    <source>
        <dbReference type="Proteomes" id="UP001152803"/>
    </source>
</evidence>
<dbReference type="AlphaFoldDB" id="A0A9Q1CYV4"/>
<proteinExistence type="predicted"/>
<feature type="transmembrane region" description="Helical" evidence="1">
    <location>
        <begin position="30"/>
        <end position="50"/>
    </location>
</feature>
<gene>
    <name evidence="2" type="ORF">COCON_G00204820</name>
</gene>
<protein>
    <submittedName>
        <fullName evidence="2">Uncharacterized protein</fullName>
    </submittedName>
</protein>
<comment type="caution">
    <text evidence="2">The sequence shown here is derived from an EMBL/GenBank/DDBJ whole genome shotgun (WGS) entry which is preliminary data.</text>
</comment>
<keyword evidence="1" id="KW-0472">Membrane</keyword>
<dbReference type="EMBL" id="JAFJMO010000016">
    <property type="protein sequence ID" value="KAJ8253870.1"/>
    <property type="molecule type" value="Genomic_DNA"/>
</dbReference>
<keyword evidence="1" id="KW-1133">Transmembrane helix</keyword>